<evidence type="ECO:0000313" key="1">
    <source>
        <dbReference type="EMBL" id="GFR68601.1"/>
    </source>
</evidence>
<comment type="caution">
    <text evidence="1">The sequence shown here is derived from an EMBL/GenBank/DDBJ whole genome shotgun (WGS) entry which is preliminary data.</text>
</comment>
<dbReference type="AlphaFoldDB" id="A0AAV4F831"/>
<sequence>MDDTVGTLSSQCMEGTVGILLSQCMGDTVGILLSQCMDGTVGILLSQCMDDTVGILLSQCIRKFLSSPPTVTGQYCWYTVEPVYQKVSVLFSDASGTVLLVYC</sequence>
<accession>A0AAV4F831</accession>
<proteinExistence type="predicted"/>
<reference evidence="1 2" key="1">
    <citation type="journal article" date="2021" name="Elife">
        <title>Chloroplast acquisition without the gene transfer in kleptoplastic sea slugs, Plakobranchus ocellatus.</title>
        <authorList>
            <person name="Maeda T."/>
            <person name="Takahashi S."/>
            <person name="Yoshida T."/>
            <person name="Shimamura S."/>
            <person name="Takaki Y."/>
            <person name="Nagai Y."/>
            <person name="Toyoda A."/>
            <person name="Suzuki Y."/>
            <person name="Arimoto A."/>
            <person name="Ishii H."/>
            <person name="Satoh N."/>
            <person name="Nishiyama T."/>
            <person name="Hasebe M."/>
            <person name="Maruyama T."/>
            <person name="Minagawa J."/>
            <person name="Obokata J."/>
            <person name="Shigenobu S."/>
        </authorList>
    </citation>
    <scope>NUCLEOTIDE SEQUENCE [LARGE SCALE GENOMIC DNA]</scope>
</reference>
<dbReference type="EMBL" id="BMAT01000567">
    <property type="protein sequence ID" value="GFR68601.1"/>
    <property type="molecule type" value="Genomic_DNA"/>
</dbReference>
<organism evidence="1 2">
    <name type="scientific">Elysia marginata</name>
    <dbReference type="NCBI Taxonomy" id="1093978"/>
    <lineage>
        <taxon>Eukaryota</taxon>
        <taxon>Metazoa</taxon>
        <taxon>Spiralia</taxon>
        <taxon>Lophotrochozoa</taxon>
        <taxon>Mollusca</taxon>
        <taxon>Gastropoda</taxon>
        <taxon>Heterobranchia</taxon>
        <taxon>Euthyneura</taxon>
        <taxon>Panpulmonata</taxon>
        <taxon>Sacoglossa</taxon>
        <taxon>Placobranchoidea</taxon>
        <taxon>Plakobranchidae</taxon>
        <taxon>Elysia</taxon>
    </lineage>
</organism>
<gene>
    <name evidence="1" type="ORF">ElyMa_000281700</name>
</gene>
<protein>
    <submittedName>
        <fullName evidence="1">Uncharacterized protein</fullName>
    </submittedName>
</protein>
<evidence type="ECO:0000313" key="2">
    <source>
        <dbReference type="Proteomes" id="UP000762676"/>
    </source>
</evidence>
<dbReference type="Proteomes" id="UP000762676">
    <property type="component" value="Unassembled WGS sequence"/>
</dbReference>
<name>A0AAV4F831_9GAST</name>
<keyword evidence="2" id="KW-1185">Reference proteome</keyword>